<protein>
    <submittedName>
        <fullName evidence="2">Uncharacterized protein</fullName>
    </submittedName>
</protein>
<feature type="compositionally biased region" description="Polar residues" evidence="1">
    <location>
        <begin position="146"/>
        <end position="160"/>
    </location>
</feature>
<dbReference type="OrthoDB" id="10642981at2759"/>
<feature type="region of interest" description="Disordered" evidence="1">
    <location>
        <begin position="146"/>
        <end position="175"/>
    </location>
</feature>
<proteinExistence type="predicted"/>
<keyword evidence="3" id="KW-1185">Reference proteome</keyword>
<organism evidence="2 3">
    <name type="scientific">Strongylus vulgaris</name>
    <name type="common">Blood worm</name>
    <dbReference type="NCBI Taxonomy" id="40348"/>
    <lineage>
        <taxon>Eukaryota</taxon>
        <taxon>Metazoa</taxon>
        <taxon>Ecdysozoa</taxon>
        <taxon>Nematoda</taxon>
        <taxon>Chromadorea</taxon>
        <taxon>Rhabditida</taxon>
        <taxon>Rhabditina</taxon>
        <taxon>Rhabditomorpha</taxon>
        <taxon>Strongyloidea</taxon>
        <taxon>Strongylidae</taxon>
        <taxon>Strongylus</taxon>
    </lineage>
</organism>
<evidence type="ECO:0000313" key="3">
    <source>
        <dbReference type="Proteomes" id="UP000270094"/>
    </source>
</evidence>
<evidence type="ECO:0000256" key="1">
    <source>
        <dbReference type="SAM" id="MobiDB-lite"/>
    </source>
</evidence>
<reference evidence="2 3" key="1">
    <citation type="submission" date="2018-11" db="EMBL/GenBank/DDBJ databases">
        <authorList>
            <consortium name="Pathogen Informatics"/>
        </authorList>
    </citation>
    <scope>NUCLEOTIDE SEQUENCE [LARGE SCALE GENOMIC DNA]</scope>
</reference>
<name>A0A3P7IJS0_STRVU</name>
<accession>A0A3P7IJS0</accession>
<gene>
    <name evidence="2" type="ORF">SVUK_LOCUS802</name>
</gene>
<evidence type="ECO:0000313" key="2">
    <source>
        <dbReference type="EMBL" id="VDM65804.1"/>
    </source>
</evidence>
<dbReference type="EMBL" id="UYYB01001430">
    <property type="protein sequence ID" value="VDM65804.1"/>
    <property type="molecule type" value="Genomic_DNA"/>
</dbReference>
<feature type="compositionally biased region" description="Pro residues" evidence="1">
    <location>
        <begin position="29"/>
        <end position="42"/>
    </location>
</feature>
<dbReference type="Proteomes" id="UP000270094">
    <property type="component" value="Unassembled WGS sequence"/>
</dbReference>
<feature type="region of interest" description="Disordered" evidence="1">
    <location>
        <begin position="1"/>
        <end position="47"/>
    </location>
</feature>
<sequence>MYSAHVTKQRNSPNDLPKPSLNAEDEPILRPPPPPPLMPTPPEEPESMFNSWIVKEQRGEHSPPVSFFNPPSASSRHDNYPLIRKSHPFNGPVIRDHLTGRFGGPILSHSPPDESRNIWQVLSLSFLLLKFWKYFFFKAEPAQGISSRVSTENRTSSQPSPKEDDPPCSRDTVPMIGKLPSKIIKKKEKVDTNAIQTTDDKRSVPALPIVQSQSKIAEPKLERVKKIGKAKNKGKKKKMCAAMRHGYNIRRGPAPFNGPVPFFGSAPSIIQEAEAHPAETIRTRFSSSPLPWHRGEAANECNAWEHNG</sequence>
<dbReference type="AlphaFoldDB" id="A0A3P7IJS0"/>